<organism evidence="2 3">
    <name type="scientific">Caerostris extrusa</name>
    <name type="common">Bark spider</name>
    <name type="synonym">Caerostris bankana</name>
    <dbReference type="NCBI Taxonomy" id="172846"/>
    <lineage>
        <taxon>Eukaryota</taxon>
        <taxon>Metazoa</taxon>
        <taxon>Ecdysozoa</taxon>
        <taxon>Arthropoda</taxon>
        <taxon>Chelicerata</taxon>
        <taxon>Arachnida</taxon>
        <taxon>Araneae</taxon>
        <taxon>Araneomorphae</taxon>
        <taxon>Entelegynae</taxon>
        <taxon>Araneoidea</taxon>
        <taxon>Araneidae</taxon>
        <taxon>Caerostris</taxon>
    </lineage>
</organism>
<keyword evidence="3" id="KW-1185">Reference proteome</keyword>
<evidence type="ECO:0000256" key="1">
    <source>
        <dbReference type="SAM" id="MobiDB-lite"/>
    </source>
</evidence>
<feature type="compositionally biased region" description="Basic and acidic residues" evidence="1">
    <location>
        <begin position="11"/>
        <end position="21"/>
    </location>
</feature>
<dbReference type="EMBL" id="BPLR01012745">
    <property type="protein sequence ID" value="GIY56225.1"/>
    <property type="molecule type" value="Genomic_DNA"/>
</dbReference>
<gene>
    <name evidence="2" type="ORF">CEXT_198331</name>
</gene>
<dbReference type="Proteomes" id="UP001054945">
    <property type="component" value="Unassembled WGS sequence"/>
</dbReference>
<evidence type="ECO:0000313" key="2">
    <source>
        <dbReference type="EMBL" id="GIY56225.1"/>
    </source>
</evidence>
<accession>A0AAV4UET6</accession>
<feature type="region of interest" description="Disordered" evidence="1">
    <location>
        <begin position="1"/>
        <end position="21"/>
    </location>
</feature>
<evidence type="ECO:0000313" key="3">
    <source>
        <dbReference type="Proteomes" id="UP001054945"/>
    </source>
</evidence>
<reference evidence="2 3" key="1">
    <citation type="submission" date="2021-06" db="EMBL/GenBank/DDBJ databases">
        <title>Caerostris extrusa draft genome.</title>
        <authorList>
            <person name="Kono N."/>
            <person name="Arakawa K."/>
        </authorList>
    </citation>
    <scope>NUCLEOTIDE SEQUENCE [LARGE SCALE GENOMIC DNA]</scope>
</reference>
<proteinExistence type="predicted"/>
<sequence length="89" mass="10038">MIQIRLCGSDPRSDNSDRADRGRVFSPIGRAIDFHGHFLTSLLSGLFLWNSATVAQDNGVLRITVPPHLKKIVRRRACKMHQLPFPENS</sequence>
<name>A0AAV4UET6_CAEEX</name>
<protein>
    <submittedName>
        <fullName evidence="2">Uncharacterized protein</fullName>
    </submittedName>
</protein>
<dbReference type="AlphaFoldDB" id="A0AAV4UET6"/>
<comment type="caution">
    <text evidence="2">The sequence shown here is derived from an EMBL/GenBank/DDBJ whole genome shotgun (WGS) entry which is preliminary data.</text>
</comment>